<keyword evidence="3 5" id="KW-1133">Transmembrane helix</keyword>
<sequence>MEDHHKMGYLGATSYVVGNVIGSGIFITPASILRFANSAGLSLLIWLGCALIAILGSLCYIELGTSIREAGCDFAYICYVKWHSIAFAFMWVSVLMTYPATIAIISETFGQYLIEGLRQLYDIDDYWAPIAQKLFGFSLLWLVTWMNFFSLSKFAARFQIVATFAKLGSCALIIFTGFYFYLVEGWNEGLTEPMKHSSTKLGDLVMAFYGGLWAFSGWDILNYGAGEISKPRRNVPLALMSGILLVTVVYLSINISYFIVLDVDTIKSSNAVAALFSQKTLGLFAYAIPFLIGVLLVGSLNSNLFSGSRYMFAAAKQGHLPACFSCVNAENDSPRVAVFAQSALAMAISFVGDLDALIGYVMFGFWAQRLFTLVALLIIRHRRIPVHPEAIRMPLWVIYLFLGITVVLVIIPIVQEFQVTAMGIFLCFIGFGFYFLFVNPEKLPPVLVLMNEKLLLVSAIVFDALPDQKQAGATHIVTSDSQQALLGSRASQSRLSSDESVPDLHSDEKNIMIRNGSSTGLRMW</sequence>
<feature type="transmembrane region" description="Helical" evidence="5">
    <location>
        <begin position="82"/>
        <end position="106"/>
    </location>
</feature>
<organism evidence="6 7">
    <name type="scientific">Steinernema glaseri</name>
    <dbReference type="NCBI Taxonomy" id="37863"/>
    <lineage>
        <taxon>Eukaryota</taxon>
        <taxon>Metazoa</taxon>
        <taxon>Ecdysozoa</taxon>
        <taxon>Nematoda</taxon>
        <taxon>Chromadorea</taxon>
        <taxon>Rhabditida</taxon>
        <taxon>Tylenchina</taxon>
        <taxon>Panagrolaimomorpha</taxon>
        <taxon>Strongyloidoidea</taxon>
        <taxon>Steinernematidae</taxon>
        <taxon>Steinernema</taxon>
    </lineage>
</organism>
<evidence type="ECO:0000313" key="7">
    <source>
        <dbReference type="WBParaSite" id="L893_g416.t1"/>
    </source>
</evidence>
<dbReference type="GO" id="GO:0015179">
    <property type="term" value="F:L-amino acid transmembrane transporter activity"/>
    <property type="evidence" value="ECO:0007669"/>
    <property type="project" value="TreeGrafter"/>
</dbReference>
<reference evidence="7" key="1">
    <citation type="submission" date="2016-11" db="UniProtKB">
        <authorList>
            <consortium name="WormBaseParasite"/>
        </authorList>
    </citation>
    <scope>IDENTIFICATION</scope>
</reference>
<dbReference type="InterPro" id="IPR002293">
    <property type="entry name" value="AA/rel_permease1"/>
</dbReference>
<dbReference type="PANTHER" id="PTHR11785">
    <property type="entry name" value="AMINO ACID TRANSPORTER"/>
    <property type="match status" value="1"/>
</dbReference>
<dbReference type="WBParaSite" id="L893_g416.t1">
    <property type="protein sequence ID" value="L893_g416.t1"/>
    <property type="gene ID" value="L893_g416"/>
</dbReference>
<keyword evidence="4 5" id="KW-0472">Membrane</keyword>
<accession>A0A1I8ABX1</accession>
<evidence type="ECO:0000256" key="5">
    <source>
        <dbReference type="SAM" id="Phobius"/>
    </source>
</evidence>
<feature type="transmembrane region" description="Helical" evidence="5">
    <location>
        <begin position="358"/>
        <end position="379"/>
    </location>
</feature>
<evidence type="ECO:0000313" key="6">
    <source>
        <dbReference type="Proteomes" id="UP000095287"/>
    </source>
</evidence>
<proteinExistence type="predicted"/>
<feature type="transmembrane region" description="Helical" evidence="5">
    <location>
        <begin position="280"/>
        <end position="301"/>
    </location>
</feature>
<feature type="transmembrane region" description="Helical" evidence="5">
    <location>
        <begin position="417"/>
        <end position="437"/>
    </location>
</feature>
<keyword evidence="2 5" id="KW-0812">Transmembrane</keyword>
<feature type="transmembrane region" description="Helical" evidence="5">
    <location>
        <begin position="12"/>
        <end position="33"/>
    </location>
</feature>
<feature type="transmembrane region" description="Helical" evidence="5">
    <location>
        <begin position="39"/>
        <end position="61"/>
    </location>
</feature>
<dbReference type="InterPro" id="IPR050598">
    <property type="entry name" value="AminoAcid_Transporter"/>
</dbReference>
<dbReference type="Gene3D" id="1.20.1740.10">
    <property type="entry name" value="Amino acid/polyamine transporter I"/>
    <property type="match status" value="1"/>
</dbReference>
<evidence type="ECO:0000256" key="1">
    <source>
        <dbReference type="ARBA" id="ARBA00004141"/>
    </source>
</evidence>
<keyword evidence="6" id="KW-1185">Reference proteome</keyword>
<dbReference type="Proteomes" id="UP000095287">
    <property type="component" value="Unplaced"/>
</dbReference>
<evidence type="ECO:0000256" key="4">
    <source>
        <dbReference type="ARBA" id="ARBA00023136"/>
    </source>
</evidence>
<feature type="transmembrane region" description="Helical" evidence="5">
    <location>
        <begin position="160"/>
        <end position="181"/>
    </location>
</feature>
<dbReference type="PIRSF" id="PIRSF006060">
    <property type="entry name" value="AA_transporter"/>
    <property type="match status" value="1"/>
</dbReference>
<feature type="transmembrane region" description="Helical" evidence="5">
    <location>
        <begin position="391"/>
        <end position="411"/>
    </location>
</feature>
<evidence type="ECO:0000256" key="2">
    <source>
        <dbReference type="ARBA" id="ARBA00022692"/>
    </source>
</evidence>
<dbReference type="FunFam" id="1.20.1740.10:FF:000058">
    <property type="entry name" value="Amino Acid Transporter"/>
    <property type="match status" value="1"/>
</dbReference>
<comment type="subcellular location">
    <subcellularLocation>
        <location evidence="1">Membrane</location>
        <topology evidence="1">Multi-pass membrane protein</topology>
    </subcellularLocation>
</comment>
<feature type="transmembrane region" description="Helical" evidence="5">
    <location>
        <begin position="126"/>
        <end position="148"/>
    </location>
</feature>
<evidence type="ECO:0000256" key="3">
    <source>
        <dbReference type="ARBA" id="ARBA00022989"/>
    </source>
</evidence>
<name>A0A1I8ABX1_9BILA</name>
<dbReference type="Pfam" id="PF13520">
    <property type="entry name" value="AA_permease_2"/>
    <property type="match status" value="1"/>
</dbReference>
<dbReference type="GO" id="GO:0016020">
    <property type="term" value="C:membrane"/>
    <property type="evidence" value="ECO:0007669"/>
    <property type="project" value="UniProtKB-SubCell"/>
</dbReference>
<feature type="transmembrane region" description="Helical" evidence="5">
    <location>
        <begin position="237"/>
        <end position="260"/>
    </location>
</feature>
<dbReference type="PANTHER" id="PTHR11785:SF302">
    <property type="entry name" value="AMINO ACID TRANSPORTER"/>
    <property type="match status" value="1"/>
</dbReference>
<protein>
    <submittedName>
        <fullName evidence="7">AA_permease domain-containing protein</fullName>
    </submittedName>
</protein>
<feature type="transmembrane region" description="Helical" evidence="5">
    <location>
        <begin position="336"/>
        <end position="352"/>
    </location>
</feature>
<dbReference type="AlphaFoldDB" id="A0A1I8ABX1"/>
<feature type="transmembrane region" description="Helical" evidence="5">
    <location>
        <begin position="201"/>
        <end position="225"/>
    </location>
</feature>